<evidence type="ECO:0000256" key="1">
    <source>
        <dbReference type="SAM" id="Phobius"/>
    </source>
</evidence>
<dbReference type="AlphaFoldDB" id="A0A1G2KT41"/>
<sequence length="347" mass="38875">MLISYHQEAAAYPTSAASLSLIPLVLLVICIMNIQDTKNFITALYDLGERQFAGERKTRRIIEASLQREGVPYAVEEFVTHLPRVTRADLVLDGRRVPCMATSFQGGIIRNQNHLISSLTSSQNFLTTENINFNPLCAVISRSNHYFAPSLAVARDIVPWIMHAKTVRGAVNVRKTAHRSANILVGNRVNPRYLVFSHYDSLFGGAVDNASGTALTLYLAAAYPQLRRYTLFVFGGNEELSYDQPIYWGHGYRVFEERHRALLARAEKILVLDCIGFSETYFVKDETAVRLGFPVRGLGRIIGRTRLVIGDMQKMMAFYHSDLDRPHLIKTAELARAALQVAKALSA</sequence>
<feature type="transmembrane region" description="Helical" evidence="1">
    <location>
        <begin position="12"/>
        <end position="34"/>
    </location>
</feature>
<feature type="domain" description="Peptidase M28" evidence="2">
    <location>
        <begin position="190"/>
        <end position="248"/>
    </location>
</feature>
<dbReference type="EMBL" id="MHQN01000033">
    <property type="protein sequence ID" value="OHA02597.1"/>
    <property type="molecule type" value="Genomic_DNA"/>
</dbReference>
<proteinExistence type="predicted"/>
<dbReference type="Proteomes" id="UP000177177">
    <property type="component" value="Unassembled WGS sequence"/>
</dbReference>
<dbReference type="InterPro" id="IPR007484">
    <property type="entry name" value="Peptidase_M28"/>
</dbReference>
<dbReference type="Pfam" id="PF04389">
    <property type="entry name" value="Peptidase_M28"/>
    <property type="match status" value="1"/>
</dbReference>
<keyword evidence="1" id="KW-1133">Transmembrane helix</keyword>
<dbReference type="Gene3D" id="3.40.630.10">
    <property type="entry name" value="Zn peptidases"/>
    <property type="match status" value="1"/>
</dbReference>
<name>A0A1G2KT41_9BACT</name>
<comment type="caution">
    <text evidence="3">The sequence shown here is derived from an EMBL/GenBank/DDBJ whole genome shotgun (WGS) entry which is preliminary data.</text>
</comment>
<keyword evidence="1" id="KW-0812">Transmembrane</keyword>
<evidence type="ECO:0000313" key="4">
    <source>
        <dbReference type="Proteomes" id="UP000177177"/>
    </source>
</evidence>
<dbReference type="SUPFAM" id="SSF53187">
    <property type="entry name" value="Zn-dependent exopeptidases"/>
    <property type="match status" value="1"/>
</dbReference>
<reference evidence="3 4" key="1">
    <citation type="journal article" date="2016" name="Nat. Commun.">
        <title>Thousands of microbial genomes shed light on interconnected biogeochemical processes in an aquifer system.</title>
        <authorList>
            <person name="Anantharaman K."/>
            <person name="Brown C.T."/>
            <person name="Hug L.A."/>
            <person name="Sharon I."/>
            <person name="Castelle C.J."/>
            <person name="Probst A.J."/>
            <person name="Thomas B.C."/>
            <person name="Singh A."/>
            <person name="Wilkins M.J."/>
            <person name="Karaoz U."/>
            <person name="Brodie E.L."/>
            <person name="Williams K.H."/>
            <person name="Hubbard S.S."/>
            <person name="Banfield J.F."/>
        </authorList>
    </citation>
    <scope>NUCLEOTIDE SEQUENCE [LARGE SCALE GENOMIC DNA]</scope>
</reference>
<protein>
    <recommendedName>
        <fullName evidence="2">Peptidase M28 domain-containing protein</fullName>
    </recommendedName>
</protein>
<evidence type="ECO:0000259" key="2">
    <source>
        <dbReference type="Pfam" id="PF04389"/>
    </source>
</evidence>
<evidence type="ECO:0000313" key="3">
    <source>
        <dbReference type="EMBL" id="OHA02597.1"/>
    </source>
</evidence>
<gene>
    <name evidence="3" type="ORF">A3C92_03055</name>
</gene>
<organism evidence="3 4">
    <name type="scientific">Candidatus Sungbacteria bacterium RIFCSPHIGHO2_02_FULL_53_17</name>
    <dbReference type="NCBI Taxonomy" id="1802275"/>
    <lineage>
        <taxon>Bacteria</taxon>
        <taxon>Candidatus Sungiibacteriota</taxon>
    </lineage>
</organism>
<accession>A0A1G2KT41</accession>
<keyword evidence="1" id="KW-0472">Membrane</keyword>